<protein>
    <submittedName>
        <fullName evidence="2">Uncharacterized protein</fullName>
    </submittedName>
</protein>
<evidence type="ECO:0000313" key="2">
    <source>
        <dbReference type="EMBL" id="QTA88512.1"/>
    </source>
</evidence>
<dbReference type="Proteomes" id="UP000663722">
    <property type="component" value="Chromosome"/>
</dbReference>
<dbReference type="KEGG" id="dmm:dnm_045580"/>
<reference evidence="2" key="1">
    <citation type="journal article" date="2021" name="Microb. Physiol.">
        <title>Proteogenomic Insights into the Physiology of Marine, Sulfate-Reducing, Filamentous Desulfonema limicola and Desulfonema magnum.</title>
        <authorList>
            <person name="Schnaars V."/>
            <person name="Wohlbrand L."/>
            <person name="Scheve S."/>
            <person name="Hinrichs C."/>
            <person name="Reinhardt R."/>
            <person name="Rabus R."/>
        </authorList>
    </citation>
    <scope>NUCLEOTIDE SEQUENCE</scope>
    <source>
        <strain evidence="2">4be13</strain>
    </source>
</reference>
<sequence>MRFQIGIRFPRQEWKNMANKFFTAYGGMQKFNSVLFVIPFYSFEEYLNIYLNKKYS</sequence>
<proteinExistence type="predicted"/>
<accession>A0A975GP67</accession>
<evidence type="ECO:0000256" key="1">
    <source>
        <dbReference type="SAM" id="Phobius"/>
    </source>
</evidence>
<feature type="transmembrane region" description="Helical" evidence="1">
    <location>
        <begin position="21"/>
        <end position="43"/>
    </location>
</feature>
<keyword evidence="3" id="KW-1185">Reference proteome</keyword>
<keyword evidence="1" id="KW-1133">Transmembrane helix</keyword>
<organism evidence="2 3">
    <name type="scientific">Desulfonema magnum</name>
    <dbReference type="NCBI Taxonomy" id="45655"/>
    <lineage>
        <taxon>Bacteria</taxon>
        <taxon>Pseudomonadati</taxon>
        <taxon>Thermodesulfobacteriota</taxon>
        <taxon>Desulfobacteria</taxon>
        <taxon>Desulfobacterales</taxon>
        <taxon>Desulfococcaceae</taxon>
        <taxon>Desulfonema</taxon>
    </lineage>
</organism>
<keyword evidence="1" id="KW-0812">Transmembrane</keyword>
<name>A0A975GP67_9BACT</name>
<keyword evidence="1" id="KW-0472">Membrane</keyword>
<dbReference type="AlphaFoldDB" id="A0A975GP67"/>
<gene>
    <name evidence="2" type="ORF">dnm_045580</name>
</gene>
<evidence type="ECO:0000313" key="3">
    <source>
        <dbReference type="Proteomes" id="UP000663722"/>
    </source>
</evidence>
<dbReference type="EMBL" id="CP061800">
    <property type="protein sequence ID" value="QTA88512.1"/>
    <property type="molecule type" value="Genomic_DNA"/>
</dbReference>